<keyword evidence="3 6" id="KW-1133">Transmembrane helix</keyword>
<gene>
    <name evidence="8" type="ORF">GCM10017576_21870</name>
</gene>
<dbReference type="GO" id="GO:0016020">
    <property type="term" value="C:membrane"/>
    <property type="evidence" value="ECO:0007669"/>
    <property type="project" value="UniProtKB-SubCell"/>
</dbReference>
<dbReference type="AlphaFoldDB" id="A0A9W6H3S0"/>
<evidence type="ECO:0000256" key="6">
    <source>
        <dbReference type="SAM" id="Phobius"/>
    </source>
</evidence>
<evidence type="ECO:0000256" key="5">
    <source>
        <dbReference type="SAM" id="MobiDB-lite"/>
    </source>
</evidence>
<accession>A0A9W6H3S0</accession>
<feature type="region of interest" description="Disordered" evidence="5">
    <location>
        <begin position="236"/>
        <end position="259"/>
    </location>
</feature>
<name>A0A9W6H3S0_9MICO</name>
<organism evidence="8 9">
    <name type="scientific">Microbacterium barkeri</name>
    <dbReference type="NCBI Taxonomy" id="33917"/>
    <lineage>
        <taxon>Bacteria</taxon>
        <taxon>Bacillati</taxon>
        <taxon>Actinomycetota</taxon>
        <taxon>Actinomycetes</taxon>
        <taxon>Micrococcales</taxon>
        <taxon>Microbacteriaceae</taxon>
        <taxon>Microbacterium</taxon>
    </lineage>
</organism>
<feature type="transmembrane region" description="Helical" evidence="6">
    <location>
        <begin position="154"/>
        <end position="176"/>
    </location>
</feature>
<dbReference type="Pfam" id="PF13515">
    <property type="entry name" value="FUSC_2"/>
    <property type="match status" value="1"/>
</dbReference>
<protein>
    <submittedName>
        <fullName evidence="8">FUSC family protein</fullName>
    </submittedName>
</protein>
<evidence type="ECO:0000313" key="9">
    <source>
        <dbReference type="Proteomes" id="UP001142462"/>
    </source>
</evidence>
<evidence type="ECO:0000256" key="2">
    <source>
        <dbReference type="ARBA" id="ARBA00022692"/>
    </source>
</evidence>
<feature type="transmembrane region" description="Helical" evidence="6">
    <location>
        <begin position="85"/>
        <end position="102"/>
    </location>
</feature>
<sequence>MATGTVSIMTWRSRWEALKRRSQELEGPGRGLLAAKTAVACGLAWYLAPWVPFAENEYSYYAPLGALVSMYPTLMRSVRTGLQTLAGVGIGIALGAAGLALVHAGGPAVVALGGVVGVGVLAGATRFLGAGGDWVAMAGMFVLLLGGADADQFSISYIVTLAFGVVVGLAVNLAIVPPLHLGYASRRLSQLRDAAAGSLRDLADLLERGTGPREEIDTIVSGLRRTASAVAADVLDADESARGNPRSRGHREERAVNDRRRRALEHTVFSIRDLSDALFRSGGEDDGEPTVDRTAHEPLVTAIRACADLVAAPLESEDADDLVSAAEDAVAGYLSTVRDAGAPSPEAATVGFCLQRILESARPITR</sequence>
<dbReference type="EMBL" id="BSEJ01000010">
    <property type="protein sequence ID" value="GLJ62057.1"/>
    <property type="molecule type" value="Genomic_DNA"/>
</dbReference>
<evidence type="ECO:0000256" key="4">
    <source>
        <dbReference type="ARBA" id="ARBA00023136"/>
    </source>
</evidence>
<keyword evidence="2 6" id="KW-0812">Transmembrane</keyword>
<evidence type="ECO:0000256" key="3">
    <source>
        <dbReference type="ARBA" id="ARBA00022989"/>
    </source>
</evidence>
<reference evidence="8" key="1">
    <citation type="journal article" date="2014" name="Int. J. Syst. Evol. Microbiol.">
        <title>Complete genome sequence of Corynebacterium casei LMG S-19264T (=DSM 44701T), isolated from a smear-ripened cheese.</title>
        <authorList>
            <consortium name="US DOE Joint Genome Institute (JGI-PGF)"/>
            <person name="Walter F."/>
            <person name="Albersmeier A."/>
            <person name="Kalinowski J."/>
            <person name="Ruckert C."/>
        </authorList>
    </citation>
    <scope>NUCLEOTIDE SEQUENCE</scope>
    <source>
        <strain evidence="8">VKM Ac-1020</strain>
    </source>
</reference>
<evidence type="ECO:0000259" key="7">
    <source>
        <dbReference type="Pfam" id="PF13515"/>
    </source>
</evidence>
<evidence type="ECO:0000313" key="8">
    <source>
        <dbReference type="EMBL" id="GLJ62057.1"/>
    </source>
</evidence>
<comment type="caution">
    <text evidence="8">The sequence shown here is derived from an EMBL/GenBank/DDBJ whole genome shotgun (WGS) entry which is preliminary data.</text>
</comment>
<keyword evidence="9" id="KW-1185">Reference proteome</keyword>
<feature type="transmembrane region" description="Helical" evidence="6">
    <location>
        <begin position="131"/>
        <end position="148"/>
    </location>
</feature>
<feature type="domain" description="Integral membrane bound transporter" evidence="7">
    <location>
        <begin position="43"/>
        <end position="171"/>
    </location>
</feature>
<evidence type="ECO:0000256" key="1">
    <source>
        <dbReference type="ARBA" id="ARBA00004141"/>
    </source>
</evidence>
<reference evidence="8" key="2">
    <citation type="submission" date="2023-01" db="EMBL/GenBank/DDBJ databases">
        <authorList>
            <person name="Sun Q."/>
            <person name="Evtushenko L."/>
        </authorList>
    </citation>
    <scope>NUCLEOTIDE SEQUENCE</scope>
    <source>
        <strain evidence="8">VKM Ac-1020</strain>
    </source>
</reference>
<proteinExistence type="predicted"/>
<keyword evidence="4 6" id="KW-0472">Membrane</keyword>
<dbReference type="InterPro" id="IPR049453">
    <property type="entry name" value="Memb_transporter_dom"/>
</dbReference>
<comment type="subcellular location">
    <subcellularLocation>
        <location evidence="1">Membrane</location>
        <topology evidence="1">Multi-pass membrane protein</topology>
    </subcellularLocation>
</comment>
<dbReference type="Proteomes" id="UP001142462">
    <property type="component" value="Unassembled WGS sequence"/>
</dbReference>